<keyword evidence="1" id="KW-0812">Transmembrane</keyword>
<accession>Q9P9B4</accession>
<name>Q9P9B4_9ARCH</name>
<dbReference type="AlphaFoldDB" id="Q9P9B4"/>
<sequence>MTEKKNTAIGLFLLPLFVMASLQVVVEPLGDIISLSWIYFCIWYGLGSLIGFFLYRRTQVTKDHEYQRFEVMKKMKKVYEAESKGVWEKDVELSSDVSLDKNKLNSTIGTFDREAPELQVKEDDELEVRLLTEQGVVQKASNRLSGKSNFDGEEIDSTVGSIRQKSWMDGVIDSIYGLFGKDVEAEREQKRMQRLNTNAQQSPVVAQRPVAPIQKVKETSDGKSDNLDTMTSMSDDGGIISSTEQSVKQIPDVPTIASQSIESMAMLGTTQSQAPSSQIISLETTSGCSGCGFNNPPGERYCQSCGTTLPS</sequence>
<organism evidence="2">
    <name type="scientific">uncultured marine group II euryarchaeote 37F11</name>
    <dbReference type="NCBI Taxonomy" id="133822"/>
    <lineage>
        <taxon>Archaea</taxon>
        <taxon>Methanobacteriati</taxon>
        <taxon>Thermoplasmatota</taxon>
        <taxon>Candidatus Poseidoniia</taxon>
        <taxon>Candidatus Poseidoniales</taxon>
        <taxon>environmental samples</taxon>
    </lineage>
</organism>
<proteinExistence type="predicted"/>
<keyword evidence="1" id="KW-1133">Transmembrane helix</keyword>
<protein>
    <submittedName>
        <fullName evidence="2">Membrane protein</fullName>
    </submittedName>
</protein>
<dbReference type="EMBL" id="AF268611">
    <property type="protein sequence ID" value="AAF97203.1"/>
    <property type="molecule type" value="Genomic_DNA"/>
</dbReference>
<feature type="transmembrane region" description="Helical" evidence="1">
    <location>
        <begin position="32"/>
        <end position="55"/>
    </location>
</feature>
<reference evidence="2" key="1">
    <citation type="journal article" date="2000" name="Environ. Microbiol.">
        <title>Construction and analysis of bacterial artificial chromosome libraries from a marine microbial assemblage.</title>
        <authorList>
            <person name="Beja O."/>
            <person name="Suzuki M.T."/>
            <person name="Koonin E.V."/>
            <person name="Aravind L."/>
            <person name="Hadd A."/>
            <person name="Nguyen L.P."/>
            <person name="Villacorta R."/>
            <person name="Amjadi M."/>
            <person name="Garrigues C."/>
            <person name="Jovanovich S.B."/>
            <person name="Feldman R.A."/>
            <person name="Delong E.F."/>
        </authorList>
    </citation>
    <scope>NUCLEOTIDE SEQUENCE</scope>
</reference>
<evidence type="ECO:0000256" key="1">
    <source>
        <dbReference type="SAM" id="Phobius"/>
    </source>
</evidence>
<evidence type="ECO:0000313" key="2">
    <source>
        <dbReference type="EMBL" id="AAF97203.1"/>
    </source>
</evidence>
<keyword evidence="1" id="KW-0472">Membrane</keyword>